<dbReference type="Gene3D" id="3.40.50.1970">
    <property type="match status" value="1"/>
</dbReference>
<feature type="binding site" evidence="10">
    <location>
        <position position="272"/>
    </location>
    <ligand>
        <name>glycerol</name>
        <dbReference type="ChEBI" id="CHEBI:17754"/>
    </ligand>
</feature>
<dbReference type="EMBL" id="QSRJ01000005">
    <property type="protein sequence ID" value="RGL10386.1"/>
    <property type="molecule type" value="Genomic_DNA"/>
</dbReference>
<organism evidence="12 13">
    <name type="scientific">Collinsella tanakaei</name>
    <dbReference type="NCBI Taxonomy" id="626935"/>
    <lineage>
        <taxon>Bacteria</taxon>
        <taxon>Bacillati</taxon>
        <taxon>Actinomycetota</taxon>
        <taxon>Coriobacteriia</taxon>
        <taxon>Coriobacteriales</taxon>
        <taxon>Coriobacteriaceae</taxon>
        <taxon>Collinsella</taxon>
    </lineage>
</organism>
<feature type="binding site" evidence="10">
    <location>
        <position position="254"/>
    </location>
    <ligand>
        <name>glycerol</name>
        <dbReference type="ChEBI" id="CHEBI:17754"/>
    </ligand>
</feature>
<feature type="binding site" evidence="11">
    <location>
        <begin position="116"/>
        <end position="119"/>
    </location>
    <ligand>
        <name>NAD(+)</name>
        <dbReference type="ChEBI" id="CHEBI:57540"/>
    </ligand>
</feature>
<keyword evidence="6 11" id="KW-0520">NAD</keyword>
<keyword evidence="9" id="KW-1208">Phospholipid metabolism</keyword>
<reference evidence="12 13" key="1">
    <citation type="submission" date="2018-08" db="EMBL/GenBank/DDBJ databases">
        <title>A genome reference for cultivated species of the human gut microbiota.</title>
        <authorList>
            <person name="Zou Y."/>
            <person name="Xue W."/>
            <person name="Luo G."/>
        </authorList>
    </citation>
    <scope>NUCLEOTIDE SEQUENCE [LARGE SCALE GENOMIC DNA]</scope>
    <source>
        <strain evidence="12 13">TF08-14</strain>
    </source>
</reference>
<keyword evidence="4" id="KW-0521">NADP</keyword>
<evidence type="ECO:0000256" key="1">
    <source>
        <dbReference type="ARBA" id="ARBA00022490"/>
    </source>
</evidence>
<dbReference type="PIRSF" id="PIRSF000112">
    <property type="entry name" value="Glycerol_dehydrogenase"/>
    <property type="match status" value="1"/>
</dbReference>
<evidence type="ECO:0000313" key="13">
    <source>
        <dbReference type="Proteomes" id="UP000260943"/>
    </source>
</evidence>
<dbReference type="PANTHER" id="PTHR43616:SF5">
    <property type="entry name" value="GLYCEROL DEHYDROGENASE 1"/>
    <property type="match status" value="1"/>
</dbReference>
<evidence type="ECO:0000256" key="6">
    <source>
        <dbReference type="ARBA" id="ARBA00023027"/>
    </source>
</evidence>
<dbReference type="GO" id="GO:0016614">
    <property type="term" value="F:oxidoreductase activity, acting on CH-OH group of donors"/>
    <property type="evidence" value="ECO:0007669"/>
    <property type="project" value="InterPro"/>
</dbReference>
<dbReference type="GO" id="GO:0046872">
    <property type="term" value="F:metal ion binding"/>
    <property type="evidence" value="ECO:0007669"/>
    <property type="project" value="UniProtKB-KW"/>
</dbReference>
<evidence type="ECO:0000256" key="3">
    <source>
        <dbReference type="ARBA" id="ARBA00022723"/>
    </source>
</evidence>
<dbReference type="Pfam" id="PF13685">
    <property type="entry name" value="Fe-ADH_2"/>
    <property type="match status" value="1"/>
</dbReference>
<evidence type="ECO:0000256" key="11">
    <source>
        <dbReference type="PIRSR" id="PIRSR000112-3"/>
    </source>
</evidence>
<dbReference type="AlphaFoldDB" id="A0A3E4QT66"/>
<evidence type="ECO:0000256" key="5">
    <source>
        <dbReference type="ARBA" id="ARBA00023002"/>
    </source>
</evidence>
<name>A0A3E4QT66_9ACTN</name>
<feature type="binding site" evidence="11">
    <location>
        <position position="131"/>
    </location>
    <ligand>
        <name>NAD(+)</name>
        <dbReference type="ChEBI" id="CHEBI:57540"/>
    </ligand>
</feature>
<evidence type="ECO:0000256" key="8">
    <source>
        <dbReference type="ARBA" id="ARBA00023209"/>
    </source>
</evidence>
<dbReference type="Proteomes" id="UP000260943">
    <property type="component" value="Unassembled WGS sequence"/>
</dbReference>
<dbReference type="SUPFAM" id="SSF56796">
    <property type="entry name" value="Dehydroquinate synthase-like"/>
    <property type="match status" value="1"/>
</dbReference>
<protein>
    <submittedName>
        <fullName evidence="12">Iron-containing alcohol dehydrogenase family protein</fullName>
    </submittedName>
</protein>
<keyword evidence="8" id="KW-0594">Phospholipid biosynthesis</keyword>
<evidence type="ECO:0000256" key="7">
    <source>
        <dbReference type="ARBA" id="ARBA00023098"/>
    </source>
</evidence>
<keyword evidence="10" id="KW-0862">Zinc</keyword>
<feature type="binding site" evidence="10">
    <location>
        <position position="171"/>
    </location>
    <ligand>
        <name>glycerol</name>
        <dbReference type="ChEBI" id="CHEBI:17754"/>
    </ligand>
</feature>
<evidence type="ECO:0000256" key="2">
    <source>
        <dbReference type="ARBA" id="ARBA00022516"/>
    </source>
</evidence>
<dbReference type="InterPro" id="IPR032837">
    <property type="entry name" value="G1PDH"/>
</dbReference>
<feature type="binding site" evidence="11">
    <location>
        <position position="125"/>
    </location>
    <ligand>
        <name>NAD(+)</name>
        <dbReference type="ChEBI" id="CHEBI:57540"/>
    </ligand>
</feature>
<keyword evidence="2" id="KW-0444">Lipid biosynthesis</keyword>
<gene>
    <name evidence="12" type="ORF">DXC81_04955</name>
</gene>
<accession>A0A3E4QT66</accession>
<evidence type="ECO:0000256" key="10">
    <source>
        <dbReference type="PIRSR" id="PIRSR000112-1"/>
    </source>
</evidence>
<dbReference type="Gene3D" id="1.20.1090.10">
    <property type="entry name" value="Dehydroquinate synthase-like - alpha domain"/>
    <property type="match status" value="1"/>
</dbReference>
<dbReference type="RefSeq" id="WP_117679454.1">
    <property type="nucleotide sequence ID" value="NZ_QSRJ01000005.1"/>
</dbReference>
<feature type="binding site" evidence="11">
    <location>
        <begin position="94"/>
        <end position="98"/>
    </location>
    <ligand>
        <name>NAD(+)</name>
        <dbReference type="ChEBI" id="CHEBI:57540"/>
    </ligand>
</feature>
<sequence length="372" mass="39830">MSNCTTQYLPSYTVGVDAYRAVPQVVGAARVAVIGGRKALAAAGDRLTAALEGSDVSVTGTFWYGGKAAYSCVEELCSRPEVAEADAIFVVGGGKAVDTCKIVAHRLAKSLYTFPTIASNCSPVSCISIMYNEDGSFKEIVQLHEPPAHCFIDTQVIAEAPEMYLWAGIGDTIAKYYEVVFSMRGDSPSYGPVLGQAISCMCNRPLIGCALEAYEDCKNNRVSDALTHAALNIVVSTGLVSGLVGVDYNSALAHALFYGLTTIPSIERDHCHGEVVSYGVLVQLVMDKDSEQLDFLMPLYRKLGLPTCLADLGLTVEDDFDEALAATEVNQELRHVPYPVTRDLIWQAILGLEDASKACDVPASPAPVLPEE</sequence>
<proteinExistence type="predicted"/>
<dbReference type="CDD" id="cd08171">
    <property type="entry name" value="GlyDH-like"/>
    <property type="match status" value="1"/>
</dbReference>
<keyword evidence="1" id="KW-0963">Cytoplasm</keyword>
<dbReference type="GO" id="GO:0008654">
    <property type="term" value="P:phospholipid biosynthetic process"/>
    <property type="evidence" value="ECO:0007669"/>
    <property type="project" value="UniProtKB-KW"/>
</dbReference>
<evidence type="ECO:0000256" key="9">
    <source>
        <dbReference type="ARBA" id="ARBA00023264"/>
    </source>
</evidence>
<keyword evidence="3 10" id="KW-0479">Metal-binding</keyword>
<comment type="caution">
    <text evidence="12">The sequence shown here is derived from an EMBL/GenBank/DDBJ whole genome shotgun (WGS) entry which is preliminary data.</text>
</comment>
<evidence type="ECO:0000256" key="4">
    <source>
        <dbReference type="ARBA" id="ARBA00022857"/>
    </source>
</evidence>
<keyword evidence="7" id="KW-0443">Lipid metabolism</keyword>
<dbReference type="PANTHER" id="PTHR43616">
    <property type="entry name" value="GLYCEROL DEHYDROGENASE"/>
    <property type="match status" value="1"/>
</dbReference>
<dbReference type="InterPro" id="IPR016205">
    <property type="entry name" value="Glycerol_DH"/>
</dbReference>
<comment type="cofactor">
    <cofactor evidence="10">
        <name>Zn(2+)</name>
        <dbReference type="ChEBI" id="CHEBI:29105"/>
    </cofactor>
    <text evidence="10">Binds 1 zinc ion per subunit.</text>
</comment>
<evidence type="ECO:0000313" key="12">
    <source>
        <dbReference type="EMBL" id="RGL10386.1"/>
    </source>
</evidence>
<keyword evidence="5" id="KW-0560">Oxidoreductase</keyword>